<dbReference type="EMBL" id="FTOT01000002">
    <property type="protein sequence ID" value="SIS74732.1"/>
    <property type="molecule type" value="Genomic_DNA"/>
</dbReference>
<dbReference type="AlphaFoldDB" id="A0A1N7LLR6"/>
<reference evidence="1 2" key="1">
    <citation type="submission" date="2017-01" db="EMBL/GenBank/DDBJ databases">
        <authorList>
            <person name="Mah S.A."/>
            <person name="Swanson W.J."/>
            <person name="Moy G.W."/>
            <person name="Vacquier V.D."/>
        </authorList>
    </citation>
    <scope>NUCLEOTIDE SEQUENCE [LARGE SCALE GENOMIC DNA]</scope>
    <source>
        <strain evidence="1 2">DSM 26375</strain>
    </source>
</reference>
<proteinExistence type="predicted"/>
<evidence type="ECO:0000313" key="2">
    <source>
        <dbReference type="Proteomes" id="UP000186141"/>
    </source>
</evidence>
<evidence type="ECO:0000313" key="1">
    <source>
        <dbReference type="EMBL" id="SIS74732.1"/>
    </source>
</evidence>
<keyword evidence="2" id="KW-1185">Reference proteome</keyword>
<gene>
    <name evidence="1" type="ORF">SAMN05421774_1029</name>
</gene>
<organism evidence="1 2">
    <name type="scientific">Gemmobacter megaterium</name>
    <dbReference type="NCBI Taxonomy" id="1086013"/>
    <lineage>
        <taxon>Bacteria</taxon>
        <taxon>Pseudomonadati</taxon>
        <taxon>Pseudomonadota</taxon>
        <taxon>Alphaproteobacteria</taxon>
        <taxon>Rhodobacterales</taxon>
        <taxon>Paracoccaceae</taxon>
        <taxon>Gemmobacter</taxon>
    </lineage>
</organism>
<dbReference type="STRING" id="1086013.SAMN05421774_1029"/>
<accession>A0A1N7LLR6</accession>
<name>A0A1N7LLR6_9RHOB</name>
<sequence>MSWVVLLFLVGVVASAIVISGDDGDVDTGGGESL</sequence>
<protein>
    <submittedName>
        <fullName evidence="1">Uncharacterized protein</fullName>
    </submittedName>
</protein>
<dbReference type="Proteomes" id="UP000186141">
    <property type="component" value="Unassembled WGS sequence"/>
</dbReference>